<reference evidence="6" key="2">
    <citation type="submission" date="2025-05" db="UniProtKB">
        <authorList>
            <consortium name="EnsemblMetazoa"/>
        </authorList>
    </citation>
    <scope>IDENTIFICATION</scope>
</reference>
<proteinExistence type="predicted"/>
<evidence type="ECO:0000313" key="6">
    <source>
        <dbReference type="EnsemblMetazoa" id="XP_044312527.1"/>
    </source>
</evidence>
<evidence type="ECO:0000256" key="2">
    <source>
        <dbReference type="ARBA" id="ARBA00022692"/>
    </source>
</evidence>
<comment type="subcellular location">
    <subcellularLocation>
        <location evidence="1">Membrane</location>
        <topology evidence="1">Multi-pass membrane protein</topology>
    </subcellularLocation>
</comment>
<dbReference type="Proteomes" id="UP001652680">
    <property type="component" value="Unassembled WGS sequence"/>
</dbReference>
<feature type="transmembrane region" description="Helical" evidence="5">
    <location>
        <begin position="49"/>
        <end position="72"/>
    </location>
</feature>
<dbReference type="InterPro" id="IPR018499">
    <property type="entry name" value="Tetraspanin/Peripherin"/>
</dbReference>
<evidence type="ECO:0000256" key="5">
    <source>
        <dbReference type="SAM" id="Phobius"/>
    </source>
</evidence>
<accession>A0ABM5J126</accession>
<keyword evidence="7" id="KW-1185">Reference proteome</keyword>
<evidence type="ECO:0000256" key="4">
    <source>
        <dbReference type="ARBA" id="ARBA00023136"/>
    </source>
</evidence>
<reference evidence="7" key="1">
    <citation type="journal article" date="2021" name="Elife">
        <title>Highly contiguous assemblies of 101 drosophilid genomes.</title>
        <authorList>
            <person name="Kim B.Y."/>
            <person name="Wang J.R."/>
            <person name="Miller D.E."/>
            <person name="Barmina O."/>
            <person name="Delaney E."/>
            <person name="Thompson A."/>
            <person name="Comeault A.A."/>
            <person name="Peede D."/>
            <person name="D'Agostino E.R."/>
            <person name="Pelaez J."/>
            <person name="Aguilar J.M."/>
            <person name="Haji D."/>
            <person name="Matsunaga T."/>
            <person name="Armstrong E.E."/>
            <person name="Zych M."/>
            <person name="Ogawa Y."/>
            <person name="Stamenkovic-Radak M."/>
            <person name="Jelic M."/>
            <person name="Veselinovic M.S."/>
            <person name="Tanaskovic M."/>
            <person name="Eric P."/>
            <person name="Gao J.J."/>
            <person name="Katoh T.K."/>
            <person name="Toda M.J."/>
            <person name="Watabe H."/>
            <person name="Watada M."/>
            <person name="Davis J.S."/>
            <person name="Moyle L.C."/>
            <person name="Manoli G."/>
            <person name="Bertolini E."/>
            <person name="Kostal V."/>
            <person name="Hawley R.S."/>
            <person name="Takahashi A."/>
            <person name="Jones C.D."/>
            <person name="Price D.K."/>
            <person name="Whiteman N."/>
            <person name="Kopp A."/>
            <person name="Matute D.R."/>
            <person name="Petrov D.A."/>
        </authorList>
    </citation>
    <scope>NUCLEOTIDE SEQUENCE [LARGE SCALE GENOMIC DNA]</scope>
</reference>
<keyword evidence="2 5" id="KW-0812">Transmembrane</keyword>
<evidence type="ECO:0000256" key="3">
    <source>
        <dbReference type="ARBA" id="ARBA00022989"/>
    </source>
</evidence>
<protein>
    <submittedName>
        <fullName evidence="6">Uncharacterized protein</fullName>
    </submittedName>
</protein>
<evidence type="ECO:0000256" key="1">
    <source>
        <dbReference type="ARBA" id="ARBA00004141"/>
    </source>
</evidence>
<keyword evidence="3 5" id="KW-1133">Transmembrane helix</keyword>
<name>A0ABM5J126_DRORH</name>
<dbReference type="RefSeq" id="XP_044312527.1">
    <property type="nucleotide sequence ID" value="XM_044456592.1"/>
</dbReference>
<dbReference type="GeneID" id="123037098"/>
<keyword evidence="4 5" id="KW-0472">Membrane</keyword>
<sequence length="84" mass="9105">LNGFADYGTSYLASCCDAPTNGSCGMTQVIGRSSCLRAVDSFWDTYANIIKYAGLGVTAVELVAFIFACCLANQTRNSQRRQNY</sequence>
<evidence type="ECO:0000313" key="7">
    <source>
        <dbReference type="Proteomes" id="UP001652680"/>
    </source>
</evidence>
<organism evidence="6 7">
    <name type="scientific">Drosophila rhopaloa</name>
    <name type="common">Fruit fly</name>
    <dbReference type="NCBI Taxonomy" id="1041015"/>
    <lineage>
        <taxon>Eukaryota</taxon>
        <taxon>Metazoa</taxon>
        <taxon>Ecdysozoa</taxon>
        <taxon>Arthropoda</taxon>
        <taxon>Hexapoda</taxon>
        <taxon>Insecta</taxon>
        <taxon>Pterygota</taxon>
        <taxon>Neoptera</taxon>
        <taxon>Endopterygota</taxon>
        <taxon>Diptera</taxon>
        <taxon>Brachycera</taxon>
        <taxon>Muscomorpha</taxon>
        <taxon>Ephydroidea</taxon>
        <taxon>Drosophilidae</taxon>
        <taxon>Drosophila</taxon>
        <taxon>Sophophora</taxon>
    </lineage>
</organism>
<dbReference type="EnsemblMetazoa" id="XM_044456592.1">
    <property type="protein sequence ID" value="XP_044312527.1"/>
    <property type="gene ID" value="LOC123037098"/>
</dbReference>
<dbReference type="Pfam" id="PF00335">
    <property type="entry name" value="Tetraspanin"/>
    <property type="match status" value="1"/>
</dbReference>